<evidence type="ECO:0000256" key="2">
    <source>
        <dbReference type="ARBA" id="ARBA00022723"/>
    </source>
</evidence>
<organism evidence="7 8">
    <name type="scientific">Methanobrevibacter thaueri</name>
    <dbReference type="NCBI Taxonomy" id="190975"/>
    <lineage>
        <taxon>Archaea</taxon>
        <taxon>Methanobacteriati</taxon>
        <taxon>Methanobacteriota</taxon>
        <taxon>Methanomada group</taxon>
        <taxon>Methanobacteria</taxon>
        <taxon>Methanobacteriales</taxon>
        <taxon>Methanobacteriaceae</taxon>
        <taxon>Methanobrevibacter</taxon>
    </lineage>
</organism>
<evidence type="ECO:0000256" key="5">
    <source>
        <dbReference type="RuleBase" id="RU368020"/>
    </source>
</evidence>
<reference evidence="7 8" key="1">
    <citation type="submission" date="2017-03" db="EMBL/GenBank/DDBJ databases">
        <title>Genome sequence of Methanobrevibacter thaueri.</title>
        <authorList>
            <person name="Poehlein A."/>
            <person name="Seedorf H."/>
            <person name="Daniel R."/>
        </authorList>
    </citation>
    <scope>NUCLEOTIDE SEQUENCE [LARGE SCALE GENOMIC DNA]</scope>
    <source>
        <strain evidence="7 8">DSM 11995</strain>
    </source>
</reference>
<evidence type="ECO:0000313" key="8">
    <source>
        <dbReference type="Proteomes" id="UP000251717"/>
    </source>
</evidence>
<evidence type="ECO:0000259" key="6">
    <source>
        <dbReference type="PROSITE" id="PS51379"/>
    </source>
</evidence>
<keyword evidence="2 5" id="KW-0479">Metal-binding</keyword>
<gene>
    <name evidence="7" type="primary">rsxB_5</name>
    <name evidence="7" type="ORF">MBBTH_21150</name>
</gene>
<keyword evidence="5" id="KW-0249">Electron transport</keyword>
<dbReference type="InterPro" id="IPR017900">
    <property type="entry name" value="4Fe4S_Fe_S_CS"/>
</dbReference>
<dbReference type="EMBL" id="MZGS01000032">
    <property type="protein sequence ID" value="PWB84693.1"/>
    <property type="molecule type" value="Genomic_DNA"/>
</dbReference>
<protein>
    <recommendedName>
        <fullName evidence="5">Ferredoxin</fullName>
    </recommendedName>
</protein>
<dbReference type="GO" id="GO:0016491">
    <property type="term" value="F:oxidoreductase activity"/>
    <property type="evidence" value="ECO:0007669"/>
    <property type="project" value="UniProtKB-ARBA"/>
</dbReference>
<keyword evidence="4 5" id="KW-0411">Iron-sulfur</keyword>
<dbReference type="OrthoDB" id="5583at2157"/>
<dbReference type="InterPro" id="IPR001080">
    <property type="entry name" value="3Fe4S_ferredoxin"/>
</dbReference>
<keyword evidence="8" id="KW-1185">Reference proteome</keyword>
<comment type="cofactor">
    <cofactor evidence="1">
        <name>[4Fe-4S] cluster</name>
        <dbReference type="ChEBI" id="CHEBI:49883"/>
    </cofactor>
</comment>
<dbReference type="AlphaFoldDB" id="A0A315XJX3"/>
<name>A0A315XJX3_9EURY</name>
<accession>A0A315XJX3</accession>
<evidence type="ECO:0000256" key="1">
    <source>
        <dbReference type="ARBA" id="ARBA00001966"/>
    </source>
</evidence>
<dbReference type="Pfam" id="PF14697">
    <property type="entry name" value="Fer4_21"/>
    <property type="match status" value="1"/>
</dbReference>
<dbReference type="GO" id="GO:0009055">
    <property type="term" value="F:electron transfer activity"/>
    <property type="evidence" value="ECO:0007669"/>
    <property type="project" value="UniProtKB-UniRule"/>
</dbReference>
<dbReference type="PROSITE" id="PS00198">
    <property type="entry name" value="4FE4S_FER_1"/>
    <property type="match status" value="2"/>
</dbReference>
<dbReference type="PRINTS" id="PR00352">
    <property type="entry name" value="3FE4SFRDOXIN"/>
</dbReference>
<dbReference type="SUPFAM" id="SSF54862">
    <property type="entry name" value="4Fe-4S ferredoxins"/>
    <property type="match status" value="1"/>
</dbReference>
<evidence type="ECO:0000256" key="3">
    <source>
        <dbReference type="ARBA" id="ARBA00023004"/>
    </source>
</evidence>
<dbReference type="GO" id="GO:0051536">
    <property type="term" value="F:iron-sulfur cluster binding"/>
    <property type="evidence" value="ECO:0007669"/>
    <property type="project" value="UniProtKB-KW"/>
</dbReference>
<proteinExistence type="predicted"/>
<dbReference type="PROSITE" id="PS51379">
    <property type="entry name" value="4FE4S_FER_2"/>
    <property type="match status" value="2"/>
</dbReference>
<dbReference type="InterPro" id="IPR017896">
    <property type="entry name" value="4Fe4S_Fe-S-bd"/>
</dbReference>
<dbReference type="Gene3D" id="3.30.70.20">
    <property type="match status" value="1"/>
</dbReference>
<comment type="function">
    <text evidence="5">Ferredoxins are iron-sulfur proteins that transfer electrons in a wide variety of metabolic reactions.</text>
</comment>
<keyword evidence="3 5" id="KW-0408">Iron</keyword>
<sequence>MPLQILVDEEKCIGCGKCAEICPKSAKIWKVGSVARILDLRYCHVCTLCAMECPTDCIKIIRPGEEV</sequence>
<keyword evidence="5" id="KW-0813">Transport</keyword>
<comment type="caution">
    <text evidence="7">The sequence shown here is derived from an EMBL/GenBank/DDBJ whole genome shotgun (WGS) entry which is preliminary data.</text>
</comment>
<dbReference type="RefSeq" id="WP_116592992.1">
    <property type="nucleotide sequence ID" value="NZ_MZGS01000032.1"/>
</dbReference>
<dbReference type="GO" id="GO:0005506">
    <property type="term" value="F:iron ion binding"/>
    <property type="evidence" value="ECO:0007669"/>
    <property type="project" value="UniProtKB-UniRule"/>
</dbReference>
<feature type="domain" description="4Fe-4S ferredoxin-type" evidence="6">
    <location>
        <begin position="3"/>
        <end position="32"/>
    </location>
</feature>
<evidence type="ECO:0000256" key="4">
    <source>
        <dbReference type="ARBA" id="ARBA00023014"/>
    </source>
</evidence>
<feature type="domain" description="4Fe-4S ferredoxin-type" evidence="6">
    <location>
        <begin position="34"/>
        <end position="63"/>
    </location>
</feature>
<evidence type="ECO:0000313" key="7">
    <source>
        <dbReference type="EMBL" id="PWB84693.1"/>
    </source>
</evidence>
<dbReference type="Proteomes" id="UP000251717">
    <property type="component" value="Unassembled WGS sequence"/>
</dbReference>